<evidence type="ECO:0000313" key="1">
    <source>
        <dbReference type="EMBL" id="RKK03269.1"/>
    </source>
</evidence>
<keyword evidence="3" id="KW-1185">Reference proteome</keyword>
<accession>A0A3A9JW53</accession>
<proteinExistence type="predicted"/>
<dbReference type="InParanoid" id="A0A3A9JW53"/>
<evidence type="ECO:0000313" key="4">
    <source>
        <dbReference type="Proteomes" id="UP000278036"/>
    </source>
</evidence>
<gene>
    <name evidence="1" type="ORF">D6Z83_15445</name>
    <name evidence="2" type="ORF">EBE87_24650</name>
</gene>
<dbReference type="Proteomes" id="UP000274097">
    <property type="component" value="Unassembled WGS sequence"/>
</dbReference>
<protein>
    <submittedName>
        <fullName evidence="1">Uncharacterized protein</fullName>
    </submittedName>
</protein>
<dbReference type="EMBL" id="RFLX01000044">
    <property type="protein sequence ID" value="RMI16958.1"/>
    <property type="molecule type" value="Genomic_DNA"/>
</dbReference>
<comment type="caution">
    <text evidence="1">The sequence shown here is derived from an EMBL/GenBank/DDBJ whole genome shotgun (WGS) entry which is preliminary data.</text>
</comment>
<dbReference type="Proteomes" id="UP000278036">
    <property type="component" value="Unassembled WGS sequence"/>
</dbReference>
<reference evidence="1 4" key="1">
    <citation type="submission" date="2018-09" db="EMBL/GenBank/DDBJ databases">
        <title>Roseomonas sp. nov., isolated from feces of Tibetan antelopes in the Qinghai-Tibet plateau, China.</title>
        <authorList>
            <person name="Tian Z."/>
        </authorList>
    </citation>
    <scope>NUCLEOTIDE SEQUENCE [LARGE SCALE GENOMIC DNA]</scope>
    <source>
        <strain evidence="2 3">Z23</strain>
        <strain evidence="1 4">Z24</strain>
    </source>
</reference>
<dbReference type="EMBL" id="RAQU01000095">
    <property type="protein sequence ID" value="RKK03269.1"/>
    <property type="molecule type" value="Genomic_DNA"/>
</dbReference>
<organism evidence="1 4">
    <name type="scientific">Teichococcus wenyumeiae</name>
    <dbReference type="NCBI Taxonomy" id="2478470"/>
    <lineage>
        <taxon>Bacteria</taxon>
        <taxon>Pseudomonadati</taxon>
        <taxon>Pseudomonadota</taxon>
        <taxon>Alphaproteobacteria</taxon>
        <taxon>Acetobacterales</taxon>
        <taxon>Roseomonadaceae</taxon>
        <taxon>Roseomonas</taxon>
    </lineage>
</organism>
<dbReference type="AlphaFoldDB" id="A0A3A9JW53"/>
<evidence type="ECO:0000313" key="2">
    <source>
        <dbReference type="EMBL" id="RMI16958.1"/>
    </source>
</evidence>
<evidence type="ECO:0000313" key="3">
    <source>
        <dbReference type="Proteomes" id="UP000274097"/>
    </source>
</evidence>
<sequence length="76" mass="8730">MTDQQTSGGPWPPAIGLPLWDRMKLAESLRWSETPFDDLTRAEIFRLVQDHHLALISADGTLRRSAFRIRRARSGR</sequence>
<name>A0A3A9JW53_9PROT</name>